<keyword evidence="3" id="KW-0949">S-adenosyl-L-methionine</keyword>
<dbReference type="GO" id="GO:0051539">
    <property type="term" value="F:4 iron, 4 sulfur cluster binding"/>
    <property type="evidence" value="ECO:0007669"/>
    <property type="project" value="UniProtKB-KW"/>
</dbReference>
<protein>
    <submittedName>
        <fullName evidence="8">Related to coenzyme PQQ synthesis protein</fullName>
    </submittedName>
</protein>
<dbReference type="InterPro" id="IPR058240">
    <property type="entry name" value="rSAM_sf"/>
</dbReference>
<evidence type="ECO:0000256" key="5">
    <source>
        <dbReference type="ARBA" id="ARBA00023004"/>
    </source>
</evidence>
<dbReference type="SFLD" id="SFLDG01067">
    <property type="entry name" value="SPASM/twitch_domain_containing"/>
    <property type="match status" value="1"/>
</dbReference>
<dbReference type="Proteomes" id="UP000000602">
    <property type="component" value="Chromosome"/>
</dbReference>
<accession>Q6AM41</accession>
<dbReference type="HOGENOM" id="CLU_009273_4_2_7"/>
<dbReference type="EMBL" id="CR522870">
    <property type="protein sequence ID" value="CAG36584.1"/>
    <property type="molecule type" value="Genomic_DNA"/>
</dbReference>
<dbReference type="SUPFAM" id="SSF102114">
    <property type="entry name" value="Radical SAM enzymes"/>
    <property type="match status" value="1"/>
</dbReference>
<dbReference type="Pfam" id="PF13186">
    <property type="entry name" value="SPASM"/>
    <property type="match status" value="1"/>
</dbReference>
<comment type="cofactor">
    <cofactor evidence="1">
        <name>[4Fe-4S] cluster</name>
        <dbReference type="ChEBI" id="CHEBI:49883"/>
    </cofactor>
</comment>
<proteinExistence type="predicted"/>
<dbReference type="InterPro" id="IPR007197">
    <property type="entry name" value="rSAM"/>
</dbReference>
<keyword evidence="4" id="KW-0479">Metal-binding</keyword>
<dbReference type="NCBIfam" id="TIGR04085">
    <property type="entry name" value="rSAM_more_4Fe4S"/>
    <property type="match status" value="1"/>
</dbReference>
<dbReference type="InterPro" id="IPR023885">
    <property type="entry name" value="4Fe4S-binding_SPASM_dom"/>
</dbReference>
<dbReference type="AlphaFoldDB" id="Q6AM41"/>
<keyword evidence="9" id="KW-1185">Reference proteome</keyword>
<dbReference type="CDD" id="cd01335">
    <property type="entry name" value="Radical_SAM"/>
    <property type="match status" value="1"/>
</dbReference>
<dbReference type="GO" id="GO:0046872">
    <property type="term" value="F:metal ion binding"/>
    <property type="evidence" value="ECO:0007669"/>
    <property type="project" value="UniProtKB-KW"/>
</dbReference>
<dbReference type="PIRSF" id="PIRSF037420">
    <property type="entry name" value="PQQ_syn_pqqE"/>
    <property type="match status" value="1"/>
</dbReference>
<dbReference type="KEGG" id="dps:DP1855"/>
<sequence length="354" mass="39257">MLMACLSEQLGMEFSPEEIAKCRARGGLLSLELELSRICDLRCVYCYAASGVPLKNELTLVEIKDIIDQAIGLGAQKIIVLGGGEPLLYPHLFEVIEYIRNKGLAVDLFTNGLSLSSDVAIRLQKLEVDVVLKMNSKIPEVQDYLAGRVGTHQAIEKAFKALTDAGYPGENCALGIETIICQQNFDELPDLWRWARYQGISPYVEAMTMQGRATEHNDLAVEPEQVERLFKELSRIDSEEFSCNWIAHPPLAASHCARHEYSCTVTSIGEVQPCPGVNIRAGSIRSQSLAEIISQAPVFQDLRQIRSKIKGRCASCDLSEVCYGCRGHAYQVSGDYLAEDPLCWLNRAEDAKKI</sequence>
<gene>
    <name evidence="8" type="ordered locus">DP1855</name>
</gene>
<dbReference type="GO" id="GO:0003824">
    <property type="term" value="F:catalytic activity"/>
    <property type="evidence" value="ECO:0007669"/>
    <property type="project" value="InterPro"/>
</dbReference>
<evidence type="ECO:0000256" key="6">
    <source>
        <dbReference type="ARBA" id="ARBA00023014"/>
    </source>
</evidence>
<dbReference type="InterPro" id="IPR050377">
    <property type="entry name" value="Radical_SAM_PqqE_MftC-like"/>
</dbReference>
<dbReference type="InterPro" id="IPR000385">
    <property type="entry name" value="MoaA_NifB_PqqE_Fe-S-bd_CS"/>
</dbReference>
<reference evidence="9" key="1">
    <citation type="journal article" date="2004" name="Environ. Microbiol.">
        <title>The genome of Desulfotalea psychrophila, a sulfate-reducing bacterium from permanently cold Arctic sediments.</title>
        <authorList>
            <person name="Rabus R."/>
            <person name="Ruepp A."/>
            <person name="Frickey T."/>
            <person name="Rattei T."/>
            <person name="Fartmann B."/>
            <person name="Stark M."/>
            <person name="Bauer M."/>
            <person name="Zibat A."/>
            <person name="Lombardot T."/>
            <person name="Becker I."/>
            <person name="Amann J."/>
            <person name="Gellner K."/>
            <person name="Teeling H."/>
            <person name="Leuschner W.D."/>
            <person name="Gloeckner F.-O."/>
            <person name="Lupas A.N."/>
            <person name="Amann R."/>
            <person name="Klenk H.-P."/>
        </authorList>
    </citation>
    <scope>NUCLEOTIDE SEQUENCE [LARGE SCALE GENOMIC DNA]</scope>
    <source>
        <strain evidence="9">DSM 12343 / LSv54</strain>
    </source>
</reference>
<organism evidence="8 9">
    <name type="scientific">Desulfotalea psychrophila (strain LSv54 / DSM 12343)</name>
    <dbReference type="NCBI Taxonomy" id="177439"/>
    <lineage>
        <taxon>Bacteria</taxon>
        <taxon>Pseudomonadati</taxon>
        <taxon>Thermodesulfobacteriota</taxon>
        <taxon>Desulfobulbia</taxon>
        <taxon>Desulfobulbales</taxon>
        <taxon>Desulfocapsaceae</taxon>
        <taxon>Desulfotalea</taxon>
    </lineage>
</organism>
<dbReference type="STRING" id="177439.DP1855"/>
<dbReference type="PROSITE" id="PS01305">
    <property type="entry name" value="MOAA_NIFB_PQQE"/>
    <property type="match status" value="1"/>
</dbReference>
<dbReference type="eggNOG" id="COG0535">
    <property type="taxonomic scope" value="Bacteria"/>
</dbReference>
<dbReference type="SFLD" id="SFLDS00029">
    <property type="entry name" value="Radical_SAM"/>
    <property type="match status" value="1"/>
</dbReference>
<dbReference type="InterPro" id="IPR017200">
    <property type="entry name" value="PqqE-like"/>
</dbReference>
<evidence type="ECO:0000313" key="8">
    <source>
        <dbReference type="EMBL" id="CAG36584.1"/>
    </source>
</evidence>
<evidence type="ECO:0000256" key="1">
    <source>
        <dbReference type="ARBA" id="ARBA00001966"/>
    </source>
</evidence>
<evidence type="ECO:0000259" key="7">
    <source>
        <dbReference type="PROSITE" id="PS51918"/>
    </source>
</evidence>
<dbReference type="PANTHER" id="PTHR11228">
    <property type="entry name" value="RADICAL SAM DOMAIN PROTEIN"/>
    <property type="match status" value="1"/>
</dbReference>
<evidence type="ECO:0000256" key="2">
    <source>
        <dbReference type="ARBA" id="ARBA00022485"/>
    </source>
</evidence>
<evidence type="ECO:0000256" key="3">
    <source>
        <dbReference type="ARBA" id="ARBA00022691"/>
    </source>
</evidence>
<name>Q6AM41_DESPS</name>
<dbReference type="PROSITE" id="PS51918">
    <property type="entry name" value="RADICAL_SAM"/>
    <property type="match status" value="1"/>
</dbReference>
<keyword evidence="6" id="KW-0411">Iron-sulfur</keyword>
<dbReference type="PANTHER" id="PTHR11228:SF34">
    <property type="entry name" value="TUNGSTEN-CONTAINING ALDEHYDE FERREDOXIN OXIDOREDUCTASE COFACTOR MODIFYING PROTEIN"/>
    <property type="match status" value="1"/>
</dbReference>
<dbReference type="InterPro" id="IPR013785">
    <property type="entry name" value="Aldolase_TIM"/>
</dbReference>
<keyword evidence="5" id="KW-0408">Iron</keyword>
<keyword evidence="2" id="KW-0004">4Fe-4S</keyword>
<evidence type="ECO:0000313" key="9">
    <source>
        <dbReference type="Proteomes" id="UP000000602"/>
    </source>
</evidence>
<evidence type="ECO:0000256" key="4">
    <source>
        <dbReference type="ARBA" id="ARBA00022723"/>
    </source>
</evidence>
<feature type="domain" description="Radical SAM core" evidence="7">
    <location>
        <begin position="25"/>
        <end position="240"/>
    </location>
</feature>
<dbReference type="Pfam" id="PF04055">
    <property type="entry name" value="Radical_SAM"/>
    <property type="match status" value="1"/>
</dbReference>
<dbReference type="SFLD" id="SFLDG01386">
    <property type="entry name" value="main_SPASM_domain-containing"/>
    <property type="match status" value="1"/>
</dbReference>
<dbReference type="Gene3D" id="3.20.20.70">
    <property type="entry name" value="Aldolase class I"/>
    <property type="match status" value="1"/>
</dbReference>